<comment type="caution">
    <text evidence="1">The sequence shown here is derived from an EMBL/GenBank/DDBJ whole genome shotgun (WGS) entry which is preliminary data.</text>
</comment>
<proteinExistence type="predicted"/>
<evidence type="ECO:0000313" key="2">
    <source>
        <dbReference type="Proteomes" id="UP000887013"/>
    </source>
</evidence>
<dbReference type="Proteomes" id="UP000887013">
    <property type="component" value="Unassembled WGS sequence"/>
</dbReference>
<protein>
    <submittedName>
        <fullName evidence="1">Uncharacterized protein</fullName>
    </submittedName>
</protein>
<dbReference type="EMBL" id="BMAW01048611">
    <property type="protein sequence ID" value="GFS66972.1"/>
    <property type="molecule type" value="Genomic_DNA"/>
</dbReference>
<organism evidence="1 2">
    <name type="scientific">Nephila pilipes</name>
    <name type="common">Giant wood spider</name>
    <name type="synonym">Nephila maculata</name>
    <dbReference type="NCBI Taxonomy" id="299642"/>
    <lineage>
        <taxon>Eukaryota</taxon>
        <taxon>Metazoa</taxon>
        <taxon>Ecdysozoa</taxon>
        <taxon>Arthropoda</taxon>
        <taxon>Chelicerata</taxon>
        <taxon>Arachnida</taxon>
        <taxon>Araneae</taxon>
        <taxon>Araneomorphae</taxon>
        <taxon>Entelegynae</taxon>
        <taxon>Araneoidea</taxon>
        <taxon>Nephilidae</taxon>
        <taxon>Nephila</taxon>
    </lineage>
</organism>
<accession>A0A8X6IZT1</accession>
<gene>
    <name evidence="1" type="ORF">NPIL_644291</name>
</gene>
<evidence type="ECO:0000313" key="1">
    <source>
        <dbReference type="EMBL" id="GFS66972.1"/>
    </source>
</evidence>
<sequence length="52" mass="5938">LTTPDLGTRDVWLSSHKANRRCQTGNDGLLNRVIYTEKEMELFLSGFPKSLQ</sequence>
<reference evidence="1" key="1">
    <citation type="submission" date="2020-08" db="EMBL/GenBank/DDBJ databases">
        <title>Multicomponent nature underlies the extraordinary mechanical properties of spider dragline silk.</title>
        <authorList>
            <person name="Kono N."/>
            <person name="Nakamura H."/>
            <person name="Mori M."/>
            <person name="Yoshida Y."/>
            <person name="Ohtoshi R."/>
            <person name="Malay A.D."/>
            <person name="Moran D.A.P."/>
            <person name="Tomita M."/>
            <person name="Numata K."/>
            <person name="Arakawa K."/>
        </authorList>
    </citation>
    <scope>NUCLEOTIDE SEQUENCE</scope>
</reference>
<feature type="non-terminal residue" evidence="1">
    <location>
        <position position="1"/>
    </location>
</feature>
<name>A0A8X6IZT1_NEPPI</name>
<dbReference type="AlphaFoldDB" id="A0A8X6IZT1"/>
<keyword evidence="2" id="KW-1185">Reference proteome</keyword>